<evidence type="ECO:0000313" key="5">
    <source>
        <dbReference type="Proteomes" id="UP000038009"/>
    </source>
</evidence>
<accession>A0A0N1PCV5</accession>
<keyword evidence="3" id="KW-1133">Transmembrane helix</keyword>
<dbReference type="VEuPathDB" id="TriTrypDB:Lsey_0148_0140"/>
<gene>
    <name evidence="4" type="ORF">ABL78_4839</name>
</gene>
<sequence>MLFKYLWRDPLVVERRRKKAKQDESNATQTNKFVVGETTSHARYLLLLYFFFSFLKNNNKCLLVCVFCVSLLVVVFRGRNRLHRRKKGEPHKTAGVCAQDTLEGKTTKAKRRRCGRDCRTSVYAPGGKYTKRGKKAGRGGGGEGVGANDSSQGYTQMCLQVCECVYVCRGGYGPRWSVVALGKRRNKTNKQKENARREMKERKKRGFYIERIKANLN</sequence>
<keyword evidence="5" id="KW-1185">Reference proteome</keyword>
<keyword evidence="1" id="KW-0175">Coiled coil</keyword>
<keyword evidence="3" id="KW-0472">Membrane</keyword>
<feature type="coiled-coil region" evidence="1">
    <location>
        <begin position="178"/>
        <end position="205"/>
    </location>
</feature>
<feature type="transmembrane region" description="Helical" evidence="3">
    <location>
        <begin position="57"/>
        <end position="76"/>
    </location>
</feature>
<protein>
    <submittedName>
        <fullName evidence="4">Uncharacterized protein</fullName>
    </submittedName>
</protein>
<keyword evidence="3" id="KW-0812">Transmembrane</keyword>
<evidence type="ECO:0000256" key="2">
    <source>
        <dbReference type="SAM" id="MobiDB-lite"/>
    </source>
</evidence>
<evidence type="ECO:0000256" key="3">
    <source>
        <dbReference type="SAM" id="Phobius"/>
    </source>
</evidence>
<dbReference type="Proteomes" id="UP000038009">
    <property type="component" value="Unassembled WGS sequence"/>
</dbReference>
<dbReference type="EMBL" id="LJSK01000148">
    <property type="protein sequence ID" value="KPI86112.1"/>
    <property type="molecule type" value="Genomic_DNA"/>
</dbReference>
<reference evidence="4 5" key="1">
    <citation type="journal article" date="2015" name="PLoS Pathog.">
        <title>Leptomonas seymouri: Adaptations to the Dixenous Life Cycle Analyzed by Genome Sequencing, Transcriptome Profiling and Co-infection with Leishmania donovani.</title>
        <authorList>
            <person name="Kraeva N."/>
            <person name="Butenko A."/>
            <person name="Hlavacova J."/>
            <person name="Kostygov A."/>
            <person name="Myskova J."/>
            <person name="Grybchuk D."/>
            <person name="Lestinova T."/>
            <person name="Votypka J."/>
            <person name="Volf P."/>
            <person name="Opperdoes F."/>
            <person name="Flegontov P."/>
            <person name="Lukes J."/>
            <person name="Yurchenko V."/>
        </authorList>
    </citation>
    <scope>NUCLEOTIDE SEQUENCE [LARGE SCALE GENOMIC DNA]</scope>
    <source>
        <strain evidence="4 5">ATCC 30220</strain>
    </source>
</reference>
<proteinExistence type="predicted"/>
<organism evidence="4 5">
    <name type="scientific">Leptomonas seymouri</name>
    <dbReference type="NCBI Taxonomy" id="5684"/>
    <lineage>
        <taxon>Eukaryota</taxon>
        <taxon>Discoba</taxon>
        <taxon>Euglenozoa</taxon>
        <taxon>Kinetoplastea</taxon>
        <taxon>Metakinetoplastina</taxon>
        <taxon>Trypanosomatida</taxon>
        <taxon>Trypanosomatidae</taxon>
        <taxon>Leishmaniinae</taxon>
        <taxon>Leptomonas</taxon>
    </lineage>
</organism>
<name>A0A0N1PCV5_LEPSE</name>
<evidence type="ECO:0000256" key="1">
    <source>
        <dbReference type="SAM" id="Coils"/>
    </source>
</evidence>
<dbReference type="AlphaFoldDB" id="A0A0N1PCV5"/>
<comment type="caution">
    <text evidence="4">The sequence shown here is derived from an EMBL/GenBank/DDBJ whole genome shotgun (WGS) entry which is preliminary data.</text>
</comment>
<evidence type="ECO:0000313" key="4">
    <source>
        <dbReference type="EMBL" id="KPI86112.1"/>
    </source>
</evidence>
<feature type="region of interest" description="Disordered" evidence="2">
    <location>
        <begin position="129"/>
        <end position="148"/>
    </location>
</feature>